<sequence length="748" mass="85603">MKKSFFALMFLTLAFGGVAQNYDMEQLKVVSVIWGEAYLFHPAIVRADKNIEWEKQFVEFLPEIKNHLPADEFTRTINTGLLSALDDPFTIVQSYENKQTAPTDFKASKNFDYVRISEDQLSEIGSIEYLDSIIQDRSSDRALVVDLRISNELNLDRHSNTLFDYFSAMLISNEIEMSTLVTREHFGWDEYNDWWFYEQRWKVATHDKQIANSSRLMPLPSYLQELYPYLPDYNWDEYKPVERPVYFITNNSFRSYYNPELLALQTNRPNTFVINENSGKIFPDNPDFKQLSFSQFEFILNAAFSLNHGVPGLQPDLNEVSLTQDHVSEFVASTQSKTRIPGNFSLNISPAKYTSESESLSTEEKILGVVKIWTIVKYFYPFPEQISADWNSSLEKYLLLAQNTGSDKEYFTMIQEMMANLNDSHVSTFHPSILDFSEIFVAPVQFDWIENKVIVTAVDSSVKSDIMTGDEILAIDDLSIDEILKNETPKISHSNRQGLLANLINPGYFIGPMDSNMKFTILSNGKRKDVEVPRTMYVFQFIGYCDNRPASTVIDNEIGYLNLAAITTASDLENELLKMNDTRSLIIDLRSSYPSEDFEMFLRMLCQSEVAIRRSRVPIVSSSQGKAWQYEETTVSPVATFSYNKPIAVLVDKTMISRPEDIAIALRSFPNVRFVGEQTQGTDGEMTIIHLPGGGETSYTGEIVNFGNGDEFQRIGIIPDIEVHRTIKGVKEKRDEILEKAIEILKKK</sequence>
<dbReference type="InterPro" id="IPR005151">
    <property type="entry name" value="Tail-specific_protease"/>
</dbReference>
<dbReference type="Pfam" id="PF03572">
    <property type="entry name" value="Peptidase_S41"/>
    <property type="match status" value="1"/>
</dbReference>
<dbReference type="GO" id="GO:0007165">
    <property type="term" value="P:signal transduction"/>
    <property type="evidence" value="ECO:0007669"/>
    <property type="project" value="TreeGrafter"/>
</dbReference>
<name>A0A644WMC0_9ZZZZ</name>
<gene>
    <name evidence="2" type="ORF">SDC9_51350</name>
</gene>
<dbReference type="GO" id="GO:0030288">
    <property type="term" value="C:outer membrane-bounded periplasmic space"/>
    <property type="evidence" value="ECO:0007669"/>
    <property type="project" value="TreeGrafter"/>
</dbReference>
<dbReference type="AlphaFoldDB" id="A0A644WMC0"/>
<dbReference type="PANTHER" id="PTHR32060">
    <property type="entry name" value="TAIL-SPECIFIC PROTEASE"/>
    <property type="match status" value="1"/>
</dbReference>
<proteinExistence type="predicted"/>
<dbReference type="PANTHER" id="PTHR32060:SF30">
    <property type="entry name" value="CARBOXY-TERMINAL PROCESSING PROTEASE CTPA"/>
    <property type="match status" value="1"/>
</dbReference>
<dbReference type="Pfam" id="PF14684">
    <property type="entry name" value="Tricorn_C1"/>
    <property type="match status" value="1"/>
</dbReference>
<feature type="domain" description="Tail specific protease" evidence="1">
    <location>
        <begin position="531"/>
        <end position="724"/>
    </location>
</feature>
<dbReference type="Gene3D" id="3.90.226.10">
    <property type="entry name" value="2-enoyl-CoA Hydratase, Chain A, domain 1"/>
    <property type="match status" value="1"/>
</dbReference>
<dbReference type="GO" id="GO:0008236">
    <property type="term" value="F:serine-type peptidase activity"/>
    <property type="evidence" value="ECO:0007669"/>
    <property type="project" value="InterPro"/>
</dbReference>
<reference evidence="2" key="1">
    <citation type="submission" date="2019-08" db="EMBL/GenBank/DDBJ databases">
        <authorList>
            <person name="Kucharzyk K."/>
            <person name="Murdoch R.W."/>
            <person name="Higgins S."/>
            <person name="Loffler F."/>
        </authorList>
    </citation>
    <scope>NUCLEOTIDE SEQUENCE</scope>
</reference>
<evidence type="ECO:0000259" key="1">
    <source>
        <dbReference type="SMART" id="SM00245"/>
    </source>
</evidence>
<accession>A0A644WMC0</accession>
<dbReference type="Gene3D" id="3.30.750.44">
    <property type="match status" value="1"/>
</dbReference>
<protein>
    <recommendedName>
        <fullName evidence="1">Tail specific protease domain-containing protein</fullName>
    </recommendedName>
</protein>
<evidence type="ECO:0000313" key="2">
    <source>
        <dbReference type="EMBL" id="MPM05066.1"/>
    </source>
</evidence>
<comment type="caution">
    <text evidence="2">The sequence shown here is derived from an EMBL/GenBank/DDBJ whole genome shotgun (WGS) entry which is preliminary data.</text>
</comment>
<organism evidence="2">
    <name type="scientific">bioreactor metagenome</name>
    <dbReference type="NCBI Taxonomy" id="1076179"/>
    <lineage>
        <taxon>unclassified sequences</taxon>
        <taxon>metagenomes</taxon>
        <taxon>ecological metagenomes</taxon>
    </lineage>
</organism>
<dbReference type="EMBL" id="VSSQ01001097">
    <property type="protein sequence ID" value="MPM05066.1"/>
    <property type="molecule type" value="Genomic_DNA"/>
</dbReference>
<dbReference type="InterPro" id="IPR029045">
    <property type="entry name" value="ClpP/crotonase-like_dom_sf"/>
</dbReference>
<dbReference type="GO" id="GO:0006508">
    <property type="term" value="P:proteolysis"/>
    <property type="evidence" value="ECO:0007669"/>
    <property type="project" value="InterPro"/>
</dbReference>
<dbReference type="GO" id="GO:0004175">
    <property type="term" value="F:endopeptidase activity"/>
    <property type="evidence" value="ECO:0007669"/>
    <property type="project" value="TreeGrafter"/>
</dbReference>
<dbReference type="SMART" id="SM00245">
    <property type="entry name" value="TSPc"/>
    <property type="match status" value="1"/>
</dbReference>
<dbReference type="SUPFAM" id="SSF52096">
    <property type="entry name" value="ClpP/crotonase"/>
    <property type="match status" value="1"/>
</dbReference>
<dbReference type="InterPro" id="IPR028204">
    <property type="entry name" value="Tricorn_C1"/>
</dbReference>